<dbReference type="SUPFAM" id="SSF47336">
    <property type="entry name" value="ACP-like"/>
    <property type="match status" value="1"/>
</dbReference>
<dbReference type="SUPFAM" id="SSF56801">
    <property type="entry name" value="Acetyl-CoA synthetase-like"/>
    <property type="match status" value="1"/>
</dbReference>
<dbReference type="PANTHER" id="PTHR43439:SF2">
    <property type="entry name" value="ENZYME, PUTATIVE (JCVI)-RELATED"/>
    <property type="match status" value="1"/>
</dbReference>
<organism evidence="4 5">
    <name type="scientific">Aureobasidium pullulans</name>
    <name type="common">Black yeast</name>
    <name type="synonym">Pullularia pullulans</name>
    <dbReference type="NCBI Taxonomy" id="5580"/>
    <lineage>
        <taxon>Eukaryota</taxon>
        <taxon>Fungi</taxon>
        <taxon>Dikarya</taxon>
        <taxon>Ascomycota</taxon>
        <taxon>Pezizomycotina</taxon>
        <taxon>Dothideomycetes</taxon>
        <taxon>Dothideomycetidae</taxon>
        <taxon>Dothideales</taxon>
        <taxon>Saccotheciaceae</taxon>
        <taxon>Aureobasidium</taxon>
    </lineage>
</organism>
<name>A0ABR0TLC0_AURPU</name>
<evidence type="ECO:0000259" key="3">
    <source>
        <dbReference type="PROSITE" id="PS50075"/>
    </source>
</evidence>
<dbReference type="InterPro" id="IPR051414">
    <property type="entry name" value="Adenylate-forming_Reductase"/>
</dbReference>
<dbReference type="Gene3D" id="3.40.50.720">
    <property type="entry name" value="NAD(P)-binding Rossmann-like Domain"/>
    <property type="match status" value="1"/>
</dbReference>
<comment type="caution">
    <text evidence="4">The sequence shown here is derived from an EMBL/GenBank/DDBJ whole genome shotgun (WGS) entry which is preliminary data.</text>
</comment>
<sequence length="1049" mass="116725">MSTTTRTKRAFDPASFGKLRLKSHDSLYTIDDLIRSHAAEPEDFTLIGAPVNDLTDFEEYSARDVDKFADAAAARLQEMGLKPADPNLAESPVIGMLCISGLDMVVTLLGLLRLGYGVLLLSTRLAAPAYARLTNMVNCSTLISTDTFKTILTDVQAEKSLTCLPLLQRSDYIGVEAPTFKRQYTPAKETNKIAVIIHSSGSTGFPKPIFLRHAQCLATFTQNFGMRAFLASPLFHSQGFYEMFRTIYSKQPLYLCNYAIPHTRQGLTAQLQFLKPEIFNCVPYLLKLLCETEEGIDELAKVSLVLYAGSGCPDDVGDLLVSRGVNLVQNYGCTEIGRIMTSFRAPEDTEWNYCRLNPPVSEHVLMDEIAPGVFECVALESLKTRVAVNSDNPPNSFRSRDLFAPHPTRPNLWKYLSRLDDRLTLVNGEKVLPLPIEGRIRQDRLVQEAAVFGIGRSVPGVIIFRSHDAKHMSDDEFLDSVWPAVEDANARAESFSRVPKKLVVLVAAGTEYPKTDKGTFIRAKIYDQFKEEIESKYSDFENGSLGNLTLEVSELENWLLSEFSKELGISLQLDTDFYQAGIDSLQSTRMWSDIKKQINLGGNHASLSRNVLYETANIRGLAQHLYSTRIGENKTQEDEITVMEQLINKYSTFKQHQPSNATTDGKHVVLLTGATGTVGIHILTKLVKQANVGAVWTIVRASSSTQATERISEALNSRGLYLSEREKAKIVPFPGDLSKADLGLSEGSLHKLVSQLTHVIHSAWAVNFNLGVRSFEDQHIKGAYNLIQLCLSTRTPNPAKFFFCSSVSSAANTPLNQRVKESQVPRLEFAQGTGYGRSKLVTERIVHNAMSTTGMYAKVLRLGQIAGDSELGIWNTTEAIALMIQTATTIKALPTHNEELSWLPVDFAASSIVELSGITQPITENRLQDNDLVYNIQNPKVYHWTRDILPALRKAGLRFDELSPKEWVQRLRVSDQNPESNPPVKLMEFFAERYGNVVKNAPTKTAGRYDTIQTCKDSPTMTEIPDLIEAGLVSKFVKAWAREWGVGLL</sequence>
<evidence type="ECO:0000313" key="5">
    <source>
        <dbReference type="Proteomes" id="UP001341245"/>
    </source>
</evidence>
<dbReference type="InterPro" id="IPR009081">
    <property type="entry name" value="PP-bd_ACP"/>
</dbReference>
<dbReference type="PROSITE" id="PS50075">
    <property type="entry name" value="CARRIER"/>
    <property type="match status" value="1"/>
</dbReference>
<accession>A0ABR0TLC0</accession>
<evidence type="ECO:0000256" key="1">
    <source>
        <dbReference type="ARBA" id="ARBA00022450"/>
    </source>
</evidence>
<dbReference type="InterPro" id="IPR036291">
    <property type="entry name" value="NAD(P)-bd_dom_sf"/>
</dbReference>
<dbReference type="PROSITE" id="PS00455">
    <property type="entry name" value="AMP_BINDING"/>
    <property type="match status" value="1"/>
</dbReference>
<gene>
    <name evidence="4" type="ORF">QM012_008033</name>
</gene>
<dbReference type="PANTHER" id="PTHR43439">
    <property type="entry name" value="PHENYLACETATE-COENZYME A LIGASE"/>
    <property type="match status" value="1"/>
</dbReference>
<dbReference type="InterPro" id="IPR036736">
    <property type="entry name" value="ACP-like_sf"/>
</dbReference>
<protein>
    <recommendedName>
        <fullName evidence="3">Carrier domain-containing protein</fullName>
    </recommendedName>
</protein>
<dbReference type="Pfam" id="PF07993">
    <property type="entry name" value="NAD_binding_4"/>
    <property type="match status" value="1"/>
</dbReference>
<proteinExistence type="predicted"/>
<dbReference type="SUPFAM" id="SSF51735">
    <property type="entry name" value="NAD(P)-binding Rossmann-fold domains"/>
    <property type="match status" value="1"/>
</dbReference>
<evidence type="ECO:0000313" key="4">
    <source>
        <dbReference type="EMBL" id="KAK6005254.1"/>
    </source>
</evidence>
<dbReference type="InterPro" id="IPR013120">
    <property type="entry name" value="FAR_NAD-bd"/>
</dbReference>
<dbReference type="Pfam" id="PF00501">
    <property type="entry name" value="AMP-binding"/>
    <property type="match status" value="1"/>
</dbReference>
<dbReference type="InterPro" id="IPR000873">
    <property type="entry name" value="AMP-dep_synth/lig_dom"/>
</dbReference>
<keyword evidence="5" id="KW-1185">Reference proteome</keyword>
<dbReference type="Proteomes" id="UP001341245">
    <property type="component" value="Unassembled WGS sequence"/>
</dbReference>
<keyword evidence="2" id="KW-0597">Phosphoprotein</keyword>
<dbReference type="Gene3D" id="1.10.1200.10">
    <property type="entry name" value="ACP-like"/>
    <property type="match status" value="1"/>
</dbReference>
<evidence type="ECO:0000256" key="2">
    <source>
        <dbReference type="ARBA" id="ARBA00022553"/>
    </source>
</evidence>
<dbReference type="Pfam" id="PF00550">
    <property type="entry name" value="PP-binding"/>
    <property type="match status" value="1"/>
</dbReference>
<dbReference type="InterPro" id="IPR020845">
    <property type="entry name" value="AMP-binding_CS"/>
</dbReference>
<dbReference type="Pfam" id="PF23562">
    <property type="entry name" value="AMP-binding_C_3"/>
    <property type="match status" value="1"/>
</dbReference>
<feature type="domain" description="Carrier" evidence="3">
    <location>
        <begin position="550"/>
        <end position="629"/>
    </location>
</feature>
<dbReference type="InterPro" id="IPR042099">
    <property type="entry name" value="ANL_N_sf"/>
</dbReference>
<reference evidence="4 5" key="1">
    <citation type="submission" date="2023-11" db="EMBL/GenBank/DDBJ databases">
        <title>Draft genome sequence and annotation of the polyextremotolerant black yeast-like fungus Aureobasidium pullulans NRRL 62042.</title>
        <authorList>
            <person name="Dielentheis-Frenken M.R.E."/>
            <person name="Wibberg D."/>
            <person name="Blank L.M."/>
            <person name="Tiso T."/>
        </authorList>
    </citation>
    <scope>NUCLEOTIDE SEQUENCE [LARGE SCALE GENOMIC DNA]</scope>
    <source>
        <strain evidence="4 5">NRRL 62042</strain>
    </source>
</reference>
<dbReference type="EMBL" id="JASGXD010000006">
    <property type="protein sequence ID" value="KAK6005254.1"/>
    <property type="molecule type" value="Genomic_DNA"/>
</dbReference>
<keyword evidence="1" id="KW-0596">Phosphopantetheine</keyword>
<dbReference type="Gene3D" id="3.40.50.12780">
    <property type="entry name" value="N-terminal domain of ligase-like"/>
    <property type="match status" value="1"/>
</dbReference>